<accession>A0A7X6CXE9</accession>
<dbReference type="RefSeq" id="WP_167967588.1">
    <property type="nucleotide sequence ID" value="NZ_BHZG01000019.1"/>
</dbReference>
<organism evidence="1 2">
    <name type="scientific">Streptomyces lonarensis</name>
    <dbReference type="NCBI Taxonomy" id="700599"/>
    <lineage>
        <taxon>Bacteria</taxon>
        <taxon>Bacillati</taxon>
        <taxon>Actinomycetota</taxon>
        <taxon>Actinomycetes</taxon>
        <taxon>Kitasatosporales</taxon>
        <taxon>Streptomycetaceae</taxon>
        <taxon>Streptomyces</taxon>
    </lineage>
</organism>
<name>A0A7X6CXE9_9ACTN</name>
<proteinExistence type="predicted"/>
<dbReference type="EMBL" id="JAAVJD010000004">
    <property type="protein sequence ID" value="NJQ04293.1"/>
    <property type="molecule type" value="Genomic_DNA"/>
</dbReference>
<evidence type="ECO:0000313" key="1">
    <source>
        <dbReference type="EMBL" id="NJQ04293.1"/>
    </source>
</evidence>
<sequence length="159" mass="17838">MRLHNDGHAISEECFDADHATCYWPTSPRFKIHCSCDCHDDARAHCTEERPRMSQKTSYDLADLRRRAAQRKGGDTLSITVGGRSYSMPMPGFWPDHLKEALRRVADTGDVVFAQTLLGKEEYAKFVEAGGRADDLMLLIQEHREDQGADLGESSPSPN</sequence>
<dbReference type="AlphaFoldDB" id="A0A7X6CXE9"/>
<comment type="caution">
    <text evidence="1">The sequence shown here is derived from an EMBL/GenBank/DDBJ whole genome shotgun (WGS) entry which is preliminary data.</text>
</comment>
<evidence type="ECO:0000313" key="2">
    <source>
        <dbReference type="Proteomes" id="UP000578686"/>
    </source>
</evidence>
<reference evidence="1 2" key="1">
    <citation type="submission" date="2020-03" db="EMBL/GenBank/DDBJ databases">
        <title>Draft genome of Streptomyces sp. ventii, isolated from the Axial Seamount in the Pacific Ocean, and resequencing of the two type strains Streptomyces lonarensis strain NCL 716 and Streptomyces bohaiensis strain 11A07.</title>
        <authorList>
            <person name="Loughran R.M."/>
            <person name="Pfannmuller K.M."/>
            <person name="Wasson B.J."/>
            <person name="Deadmond M.C."/>
            <person name="Paddock B.E."/>
            <person name="Koyack M.J."/>
            <person name="Gallegos D.A."/>
            <person name="Mitchell E.A."/>
            <person name="Ushijima B."/>
            <person name="Saw J.H."/>
            <person name="Mcphail K.L."/>
            <person name="Videau P."/>
        </authorList>
    </citation>
    <scope>NUCLEOTIDE SEQUENCE [LARGE SCALE GENOMIC DNA]</scope>
    <source>
        <strain evidence="1 2">NCL716</strain>
    </source>
</reference>
<protein>
    <submittedName>
        <fullName evidence="1">Uncharacterized protein</fullName>
    </submittedName>
</protein>
<dbReference type="Proteomes" id="UP000578686">
    <property type="component" value="Unassembled WGS sequence"/>
</dbReference>
<keyword evidence="2" id="KW-1185">Reference proteome</keyword>
<gene>
    <name evidence="1" type="ORF">HCN56_01545</name>
</gene>